<dbReference type="AlphaFoldDB" id="A0A3S2Z6X7"/>
<dbReference type="EMBL" id="SADE01000003">
    <property type="protein sequence ID" value="RVU34690.1"/>
    <property type="molecule type" value="Genomic_DNA"/>
</dbReference>
<organism evidence="2 3">
    <name type="scientific">Hwanghaeella grinnelliae</name>
    <dbReference type="NCBI Taxonomy" id="2500179"/>
    <lineage>
        <taxon>Bacteria</taxon>
        <taxon>Pseudomonadati</taxon>
        <taxon>Pseudomonadota</taxon>
        <taxon>Alphaproteobacteria</taxon>
        <taxon>Rhodospirillales</taxon>
        <taxon>Rhodospirillaceae</taxon>
        <taxon>Hwanghaeella</taxon>
    </lineage>
</organism>
<evidence type="ECO:0000313" key="3">
    <source>
        <dbReference type="Proteomes" id="UP000287447"/>
    </source>
</evidence>
<feature type="region of interest" description="Disordered" evidence="1">
    <location>
        <begin position="1"/>
        <end position="24"/>
    </location>
</feature>
<comment type="caution">
    <text evidence="2">The sequence shown here is derived from an EMBL/GenBank/DDBJ whole genome shotgun (WGS) entry which is preliminary data.</text>
</comment>
<dbReference type="OrthoDB" id="9800971at2"/>
<reference evidence="3" key="1">
    <citation type="submission" date="2019-01" db="EMBL/GenBank/DDBJ databases">
        <title>Gri0909 isolated from a small marine red alga.</title>
        <authorList>
            <person name="Kim J."/>
            <person name="Jeong S.E."/>
            <person name="Jeon C.O."/>
        </authorList>
    </citation>
    <scope>NUCLEOTIDE SEQUENCE [LARGE SCALE GENOMIC DNA]</scope>
    <source>
        <strain evidence="3">Gri0909</strain>
    </source>
</reference>
<proteinExistence type="predicted"/>
<keyword evidence="3" id="KW-1185">Reference proteome</keyword>
<dbReference type="InterPro" id="IPR018772">
    <property type="entry name" value="Transcription_activator_HlyU"/>
</dbReference>
<sequence>MASFLSKLFGGGKPEANDDKAPARGEAVTYKAFSITASPIRDGEQWRLCGVILKSAGESGEEGQAPLERTFIRADLYTSREEAETFAIRKGQQIIDEQGDRLFADGQPTGRA</sequence>
<accession>A0A3S2Z6X7</accession>
<dbReference type="RefSeq" id="WP_127766752.1">
    <property type="nucleotide sequence ID" value="NZ_SADE01000003.1"/>
</dbReference>
<evidence type="ECO:0000256" key="1">
    <source>
        <dbReference type="SAM" id="MobiDB-lite"/>
    </source>
</evidence>
<dbReference type="Pfam" id="PF10115">
    <property type="entry name" value="HlyU"/>
    <property type="match status" value="1"/>
</dbReference>
<name>A0A3S2Z6X7_9PROT</name>
<dbReference type="Proteomes" id="UP000287447">
    <property type="component" value="Unassembled WGS sequence"/>
</dbReference>
<protein>
    <submittedName>
        <fullName evidence="2">Transcriptional activator HlyU</fullName>
    </submittedName>
</protein>
<evidence type="ECO:0000313" key="2">
    <source>
        <dbReference type="EMBL" id="RVU34690.1"/>
    </source>
</evidence>
<gene>
    <name evidence="2" type="ORF">EOI86_17705</name>
</gene>